<gene>
    <name evidence="2" type="ORF">GCM10017668_40820</name>
</gene>
<dbReference type="Proteomes" id="UP000516373">
    <property type="component" value="Chromosome"/>
</dbReference>
<dbReference type="AlphaFoldDB" id="A0A7G1NHD0"/>
<name>A0A7G1NHD0_9ACTN</name>
<dbReference type="SUPFAM" id="SSF56112">
    <property type="entry name" value="Protein kinase-like (PK-like)"/>
    <property type="match status" value="1"/>
</dbReference>
<keyword evidence="1" id="KW-0547">Nucleotide-binding</keyword>
<evidence type="ECO:0000313" key="2">
    <source>
        <dbReference type="EMBL" id="BCL22239.1"/>
    </source>
</evidence>
<dbReference type="EMBL" id="AP023439">
    <property type="protein sequence ID" value="BCL22239.1"/>
    <property type="molecule type" value="Genomic_DNA"/>
</dbReference>
<dbReference type="Gene3D" id="3.30.200.20">
    <property type="entry name" value="Phosphorylase Kinase, domain 1"/>
    <property type="match status" value="1"/>
</dbReference>
<dbReference type="KEGG" id="stui:GCM10017668_40820"/>
<evidence type="ECO:0000313" key="3">
    <source>
        <dbReference type="Proteomes" id="UP000516373"/>
    </source>
</evidence>
<keyword evidence="1" id="KW-0067">ATP-binding</keyword>
<dbReference type="GO" id="GO:0005524">
    <property type="term" value="F:ATP binding"/>
    <property type="evidence" value="ECO:0007669"/>
    <property type="project" value="UniProtKB-UniRule"/>
</dbReference>
<evidence type="ECO:0008006" key="4">
    <source>
        <dbReference type="Google" id="ProtNLM"/>
    </source>
</evidence>
<dbReference type="InterPro" id="IPR017441">
    <property type="entry name" value="Protein_kinase_ATP_BS"/>
</dbReference>
<dbReference type="InterPro" id="IPR011009">
    <property type="entry name" value="Kinase-like_dom_sf"/>
</dbReference>
<dbReference type="PROSITE" id="PS00107">
    <property type="entry name" value="PROTEIN_KINASE_ATP"/>
    <property type="match status" value="1"/>
</dbReference>
<organism evidence="2 3">
    <name type="scientific">Streptomyces tuirus</name>
    <dbReference type="NCBI Taxonomy" id="68278"/>
    <lineage>
        <taxon>Bacteria</taxon>
        <taxon>Bacillati</taxon>
        <taxon>Actinomycetota</taxon>
        <taxon>Actinomycetes</taxon>
        <taxon>Kitasatosporales</taxon>
        <taxon>Streptomycetaceae</taxon>
        <taxon>Streptomyces</taxon>
    </lineage>
</organism>
<evidence type="ECO:0000256" key="1">
    <source>
        <dbReference type="PROSITE-ProRule" id="PRU10141"/>
    </source>
</evidence>
<feature type="binding site" evidence="1">
    <location>
        <position position="43"/>
    </location>
    <ligand>
        <name>ATP</name>
        <dbReference type="ChEBI" id="CHEBI:30616"/>
    </ligand>
</feature>
<sequence>MSSLDLDEPTVVGPYRLLGRLGSGGMGRVYLGRSAGGRTVAVKMVHPHFALDEEFRALPQALGFARAGGTPSA</sequence>
<reference evidence="2 3" key="1">
    <citation type="journal article" date="2014" name="Int. J. Syst. Evol. Microbiol.">
        <title>Complete genome sequence of Corynebacterium casei LMG S-19264T (=DSM 44701T), isolated from a smear-ripened cheese.</title>
        <authorList>
            <consortium name="US DOE Joint Genome Institute (JGI-PGF)"/>
            <person name="Walter F."/>
            <person name="Albersmeier A."/>
            <person name="Kalinowski J."/>
            <person name="Ruckert C."/>
        </authorList>
    </citation>
    <scope>NUCLEOTIDE SEQUENCE [LARGE SCALE GENOMIC DNA]</scope>
    <source>
        <strain evidence="2 3">JCM 4255</strain>
    </source>
</reference>
<accession>A0A7G1NHD0</accession>
<proteinExistence type="predicted"/>
<protein>
    <recommendedName>
        <fullName evidence="4">Protein kinase domain-containing protein</fullName>
    </recommendedName>
</protein>